<feature type="binding site" evidence="2">
    <location>
        <position position="131"/>
    </location>
    <ligand>
        <name>substrate</name>
    </ligand>
</feature>
<keyword evidence="5" id="KW-1185">Reference proteome</keyword>
<evidence type="ECO:0000256" key="2">
    <source>
        <dbReference type="HAMAP-Rule" id="MF_02213"/>
    </source>
</evidence>
<feature type="domain" description="CobB/CobQ-like glutamine amidotransferase" evidence="3">
    <location>
        <begin position="9"/>
        <end position="199"/>
    </location>
</feature>
<keyword evidence="2" id="KW-0133">Cell shape</keyword>
<dbReference type="Proteomes" id="UP001527882">
    <property type="component" value="Unassembled WGS sequence"/>
</dbReference>
<dbReference type="EMBL" id="JAQAGZ010000026">
    <property type="protein sequence ID" value="MCZ8516710.1"/>
    <property type="molecule type" value="Genomic_DNA"/>
</dbReference>
<comment type="subunit">
    <text evidence="2">Forms a heterodimer with MurT.</text>
</comment>
<sequence length="247" mass="27844">MQPVLTMLHFFPEHLNLYGDRGNVTVLQKRCGWRNILLKIQEIRHAREACFPEADLFMIGGGSDREQGLVMEELVQMKEPWKEAIEDGLCGLAICGGYQLLGEYYELADGTRIQGLGILDYYSRCGDPRRRLVGNLGVISPRFGPLVGFENHGGETFHAYEALGDVVFGYGNNLSKKKEGLVYKHVIGTYLHGPVLSKNPVLADWMIMAALRRKYGEAPLPSLNNELEDEAKKILWNREAGHRLRLS</sequence>
<dbReference type="InterPro" id="IPR033949">
    <property type="entry name" value="CobQ_GATase1"/>
</dbReference>
<dbReference type="Pfam" id="PF07685">
    <property type="entry name" value="GATase_3"/>
    <property type="match status" value="1"/>
</dbReference>
<feature type="active site" description="Nucleophile" evidence="2">
    <location>
        <position position="95"/>
    </location>
</feature>
<keyword evidence="1 2" id="KW-0315">Glutamine amidotransferase</keyword>
<comment type="catalytic activity">
    <reaction evidence="2">
        <text>beta-D-GlcNAc-(1-&gt;4)-Mur2Ac(oyl-L-Ala-gamma-D-Glu-L-Lys-D-Ala-D-Ala)-di-trans,octa-cis-undecaprenyl diphosphate + L-glutamine + ATP + H2O = beta-D-GlcNAc-(1-&gt;4)-Mur2Ac(oyl-L-Ala-D-isoglutaminyl-L-Lys-D-Ala-D-Ala)-di-trans,octa-cis-undecaprenyl diphosphate + L-glutamate + ADP + phosphate + H(+)</text>
        <dbReference type="Rhea" id="RHEA:57928"/>
        <dbReference type="ChEBI" id="CHEBI:15377"/>
        <dbReference type="ChEBI" id="CHEBI:15378"/>
        <dbReference type="ChEBI" id="CHEBI:29985"/>
        <dbReference type="ChEBI" id="CHEBI:30616"/>
        <dbReference type="ChEBI" id="CHEBI:43474"/>
        <dbReference type="ChEBI" id="CHEBI:58359"/>
        <dbReference type="ChEBI" id="CHEBI:60033"/>
        <dbReference type="ChEBI" id="CHEBI:62233"/>
        <dbReference type="ChEBI" id="CHEBI:456216"/>
        <dbReference type="EC" id="6.3.5.13"/>
    </reaction>
</comment>
<keyword evidence="2" id="KW-0961">Cell wall biogenesis/degradation</keyword>
<evidence type="ECO:0000313" key="4">
    <source>
        <dbReference type="EMBL" id="MCZ8516710.1"/>
    </source>
</evidence>
<dbReference type="PROSITE" id="PS51274">
    <property type="entry name" value="GATASE_COBBQ"/>
    <property type="match status" value="1"/>
</dbReference>
<comment type="function">
    <text evidence="2">The lipid II isoglutaminyl synthase complex catalyzes the formation of alpha-D-isoglutamine in the cell wall lipid II stem peptide. The GatD subunit catalyzes the hydrolysis of glutamine to glutamate and ammonia. The resulting ammonia molecule is channeled to the active site of MurT.</text>
</comment>
<dbReference type="InterPro" id="IPR011698">
    <property type="entry name" value="GATase_3"/>
</dbReference>
<dbReference type="RefSeq" id="WP_269885244.1">
    <property type="nucleotide sequence ID" value="NZ_JAQAGZ010000026.1"/>
</dbReference>
<comment type="similarity">
    <text evidence="2">Belongs to the CobB/CobQ family. GatD subfamily.</text>
</comment>
<keyword evidence="2" id="KW-0573">Peptidoglycan synthesis</keyword>
<protein>
    <recommendedName>
        <fullName evidence="2">Lipid II isoglutaminyl synthase (glutamine-hydrolyzing) subunit GatD</fullName>
        <ecNumber evidence="2">6.3.5.13</ecNumber>
    </recommendedName>
    <alternativeName>
        <fullName evidence="2">Lipid II isoglutaminyl synthase glutaminase subunit</fullName>
        <ecNumber evidence="2">3.5.1.2</ecNumber>
    </alternativeName>
</protein>
<dbReference type="SUPFAM" id="SSF52317">
    <property type="entry name" value="Class I glutamine amidotransferase-like"/>
    <property type="match status" value="1"/>
</dbReference>
<keyword evidence="2" id="KW-0436">Ligase</keyword>
<keyword evidence="2" id="KW-0378">Hydrolase</keyword>
<dbReference type="PANTHER" id="PTHR21343:SF9">
    <property type="entry name" value="LIPID II ISOGLUTAMINYL SYNTHASE (GLUTAMINE-HYDROLYZING) SUBUNIT GATD"/>
    <property type="match status" value="1"/>
</dbReference>
<dbReference type="HAMAP" id="MF_02213">
    <property type="entry name" value="Lipid_II_synth_GatD"/>
    <property type="match status" value="1"/>
</dbReference>
<name>A0ABT4QIN5_9BACL</name>
<proteinExistence type="inferred from homology"/>
<accession>A0ABT4QIN5</accession>
<reference evidence="4 5" key="1">
    <citation type="submission" date="2022-12" db="EMBL/GenBank/DDBJ databases">
        <title>Draft genome sequence of Paenibacillus sp. dW9.</title>
        <authorList>
            <person name="Choi E.-W."/>
            <person name="Kim D.-U."/>
        </authorList>
    </citation>
    <scope>NUCLEOTIDE SEQUENCE [LARGE SCALE GENOMIC DNA]</scope>
    <source>
        <strain evidence="5">dW9</strain>
    </source>
</reference>
<evidence type="ECO:0000256" key="1">
    <source>
        <dbReference type="ARBA" id="ARBA00022962"/>
    </source>
</evidence>
<dbReference type="EC" id="3.5.1.2" evidence="2"/>
<gene>
    <name evidence="2" type="primary">gatD</name>
    <name evidence="4" type="ORF">O9H85_30930</name>
</gene>
<dbReference type="PANTHER" id="PTHR21343">
    <property type="entry name" value="DETHIOBIOTIN SYNTHETASE"/>
    <property type="match status" value="1"/>
</dbReference>
<comment type="catalytic activity">
    <reaction evidence="2">
        <text>L-glutamine + H2O = L-glutamate + NH4(+)</text>
        <dbReference type="Rhea" id="RHEA:15889"/>
        <dbReference type="ChEBI" id="CHEBI:15377"/>
        <dbReference type="ChEBI" id="CHEBI:28938"/>
        <dbReference type="ChEBI" id="CHEBI:29985"/>
        <dbReference type="ChEBI" id="CHEBI:58359"/>
        <dbReference type="EC" id="3.5.1.2"/>
    </reaction>
</comment>
<comment type="caution">
    <text evidence="4">The sequence shown here is derived from an EMBL/GenBank/DDBJ whole genome shotgun (WGS) entry which is preliminary data.</text>
</comment>
<comment type="pathway">
    <text evidence="2">Cell wall biogenesis; peptidoglycan biosynthesis.</text>
</comment>
<evidence type="ECO:0000313" key="5">
    <source>
        <dbReference type="Proteomes" id="UP001527882"/>
    </source>
</evidence>
<organism evidence="4 5">
    <name type="scientific">Paenibacillus gyeongsangnamensis</name>
    <dbReference type="NCBI Taxonomy" id="3388067"/>
    <lineage>
        <taxon>Bacteria</taxon>
        <taxon>Bacillati</taxon>
        <taxon>Bacillota</taxon>
        <taxon>Bacilli</taxon>
        <taxon>Bacillales</taxon>
        <taxon>Paenibacillaceae</taxon>
        <taxon>Paenibacillus</taxon>
    </lineage>
</organism>
<evidence type="ECO:0000259" key="3">
    <source>
        <dbReference type="Pfam" id="PF07685"/>
    </source>
</evidence>
<dbReference type="CDD" id="cd01750">
    <property type="entry name" value="GATase1_CobQ"/>
    <property type="match status" value="1"/>
</dbReference>
<dbReference type="InterPro" id="IPR029062">
    <property type="entry name" value="Class_I_gatase-like"/>
</dbReference>
<dbReference type="InterPro" id="IPR043702">
    <property type="entry name" value="Lipid_II_synth_GatD"/>
</dbReference>
<dbReference type="Gene3D" id="3.40.50.880">
    <property type="match status" value="1"/>
</dbReference>
<dbReference type="EC" id="6.3.5.13" evidence="2"/>
<feature type="active site" evidence="2">
    <location>
        <position position="192"/>
    </location>
</feature>